<dbReference type="InParanoid" id="E9I763"/>
<dbReference type="EMBL" id="GL736985">
    <property type="protein sequence ID" value="EFX60166.1"/>
    <property type="molecule type" value="Genomic_DNA"/>
</dbReference>
<accession>E9I763</accession>
<feature type="compositionally biased region" description="Polar residues" evidence="1">
    <location>
        <begin position="10"/>
        <end position="23"/>
    </location>
</feature>
<dbReference type="KEGG" id="dpx:DAPPUDRAFT_72586"/>
<name>E9I763_DAPPU</name>
<gene>
    <name evidence="2" type="ORF">DAPPUDRAFT_72586</name>
</gene>
<keyword evidence="3" id="KW-1185">Reference proteome</keyword>
<protein>
    <submittedName>
        <fullName evidence="2">Uncharacterized protein</fullName>
    </submittedName>
</protein>
<organism evidence="2 3">
    <name type="scientific">Daphnia pulex</name>
    <name type="common">Water flea</name>
    <dbReference type="NCBI Taxonomy" id="6669"/>
    <lineage>
        <taxon>Eukaryota</taxon>
        <taxon>Metazoa</taxon>
        <taxon>Ecdysozoa</taxon>
        <taxon>Arthropoda</taxon>
        <taxon>Crustacea</taxon>
        <taxon>Branchiopoda</taxon>
        <taxon>Diplostraca</taxon>
        <taxon>Cladocera</taxon>
        <taxon>Anomopoda</taxon>
        <taxon>Daphniidae</taxon>
        <taxon>Daphnia</taxon>
    </lineage>
</organism>
<dbReference type="Proteomes" id="UP000000305">
    <property type="component" value="Unassembled WGS sequence"/>
</dbReference>
<feature type="non-terminal residue" evidence="2">
    <location>
        <position position="1"/>
    </location>
</feature>
<dbReference type="AlphaFoldDB" id="E9I763"/>
<dbReference type="HOGENOM" id="CLU_2405641_0_0_1"/>
<proteinExistence type="predicted"/>
<reference evidence="2 3" key="1">
    <citation type="journal article" date="2011" name="Science">
        <title>The ecoresponsive genome of Daphnia pulex.</title>
        <authorList>
            <person name="Colbourne J.K."/>
            <person name="Pfrender M.E."/>
            <person name="Gilbert D."/>
            <person name="Thomas W.K."/>
            <person name="Tucker A."/>
            <person name="Oakley T.H."/>
            <person name="Tokishita S."/>
            <person name="Aerts A."/>
            <person name="Arnold G.J."/>
            <person name="Basu M.K."/>
            <person name="Bauer D.J."/>
            <person name="Caceres C.E."/>
            <person name="Carmel L."/>
            <person name="Casola C."/>
            <person name="Choi J.H."/>
            <person name="Detter J.C."/>
            <person name="Dong Q."/>
            <person name="Dusheyko S."/>
            <person name="Eads B.D."/>
            <person name="Frohlich T."/>
            <person name="Geiler-Samerotte K.A."/>
            <person name="Gerlach D."/>
            <person name="Hatcher P."/>
            <person name="Jogdeo S."/>
            <person name="Krijgsveld J."/>
            <person name="Kriventseva E.V."/>
            <person name="Kultz D."/>
            <person name="Laforsch C."/>
            <person name="Lindquist E."/>
            <person name="Lopez J."/>
            <person name="Manak J.R."/>
            <person name="Muller J."/>
            <person name="Pangilinan J."/>
            <person name="Patwardhan R.P."/>
            <person name="Pitluck S."/>
            <person name="Pritham E.J."/>
            <person name="Rechtsteiner A."/>
            <person name="Rho M."/>
            <person name="Rogozin I.B."/>
            <person name="Sakarya O."/>
            <person name="Salamov A."/>
            <person name="Schaack S."/>
            <person name="Shapiro H."/>
            <person name="Shiga Y."/>
            <person name="Skalitzky C."/>
            <person name="Smith Z."/>
            <person name="Souvorov A."/>
            <person name="Sung W."/>
            <person name="Tang Z."/>
            <person name="Tsuchiya D."/>
            <person name="Tu H."/>
            <person name="Vos H."/>
            <person name="Wang M."/>
            <person name="Wolf Y.I."/>
            <person name="Yamagata H."/>
            <person name="Yamada T."/>
            <person name="Ye Y."/>
            <person name="Shaw J.R."/>
            <person name="Andrews J."/>
            <person name="Crease T.J."/>
            <person name="Tang H."/>
            <person name="Lucas S.M."/>
            <person name="Robertson H.M."/>
            <person name="Bork P."/>
            <person name="Koonin E.V."/>
            <person name="Zdobnov E.M."/>
            <person name="Grigoriev I.V."/>
            <person name="Lynch M."/>
            <person name="Boore J.L."/>
        </authorList>
    </citation>
    <scope>NUCLEOTIDE SEQUENCE [LARGE SCALE GENOMIC DNA]</scope>
</reference>
<evidence type="ECO:0000313" key="2">
    <source>
        <dbReference type="EMBL" id="EFX60166.1"/>
    </source>
</evidence>
<feature type="region of interest" description="Disordered" evidence="1">
    <location>
        <begin position="1"/>
        <end position="93"/>
    </location>
</feature>
<evidence type="ECO:0000256" key="1">
    <source>
        <dbReference type="SAM" id="MobiDB-lite"/>
    </source>
</evidence>
<evidence type="ECO:0000313" key="3">
    <source>
        <dbReference type="Proteomes" id="UP000000305"/>
    </source>
</evidence>
<sequence length="93" mass="9929">ACPWHAGPSTHWNSTWPNASPRSASKPRPWNPPPKRSCCRAPTAAHARSMPCFNAPWKTPPSPSGAKSNPPMSRPPSTPCRGSPVKPLSTANP</sequence>